<dbReference type="PANTHER" id="PTHR46698:SF4">
    <property type="entry name" value="CROSSVEINLESS 2"/>
    <property type="match status" value="1"/>
</dbReference>
<feature type="domain" description="VWFC" evidence="6">
    <location>
        <begin position="106"/>
        <end position="167"/>
    </location>
</feature>
<feature type="signal peptide" evidence="5">
    <location>
        <begin position="1"/>
        <end position="17"/>
    </location>
</feature>
<evidence type="ECO:0000256" key="4">
    <source>
        <dbReference type="SAM" id="MobiDB-lite"/>
    </source>
</evidence>
<feature type="compositionally biased region" description="Polar residues" evidence="4">
    <location>
        <begin position="679"/>
        <end position="694"/>
    </location>
</feature>
<dbReference type="Gene3D" id="2.10.70.10">
    <property type="entry name" value="Complement Module, domain 1"/>
    <property type="match status" value="1"/>
</dbReference>
<evidence type="ECO:0000256" key="3">
    <source>
        <dbReference type="ARBA" id="ARBA00022729"/>
    </source>
</evidence>
<evidence type="ECO:0000256" key="1">
    <source>
        <dbReference type="ARBA" id="ARBA00004613"/>
    </source>
</evidence>
<organism evidence="7 8">
    <name type="scientific">Popillia japonica</name>
    <name type="common">Japanese beetle</name>
    <dbReference type="NCBI Taxonomy" id="7064"/>
    <lineage>
        <taxon>Eukaryota</taxon>
        <taxon>Metazoa</taxon>
        <taxon>Ecdysozoa</taxon>
        <taxon>Arthropoda</taxon>
        <taxon>Hexapoda</taxon>
        <taxon>Insecta</taxon>
        <taxon>Pterygota</taxon>
        <taxon>Neoptera</taxon>
        <taxon>Endopterygota</taxon>
        <taxon>Coleoptera</taxon>
        <taxon>Polyphaga</taxon>
        <taxon>Scarabaeiformia</taxon>
        <taxon>Scarabaeidae</taxon>
        <taxon>Rutelinae</taxon>
        <taxon>Popillia</taxon>
    </lineage>
</organism>
<feature type="region of interest" description="Disordered" evidence="4">
    <location>
        <begin position="365"/>
        <end position="435"/>
    </location>
</feature>
<dbReference type="SUPFAM" id="SSF57603">
    <property type="entry name" value="FnI-like domain"/>
    <property type="match status" value="2"/>
</dbReference>
<comment type="caution">
    <text evidence="7">The sequence shown here is derived from an EMBL/GenBank/DDBJ whole genome shotgun (WGS) entry which is preliminary data.</text>
</comment>
<dbReference type="Proteomes" id="UP001458880">
    <property type="component" value="Unassembled WGS sequence"/>
</dbReference>
<reference evidence="7 8" key="1">
    <citation type="journal article" date="2024" name="BMC Genomics">
        <title>De novo assembly and annotation of Popillia japonica's genome with initial clues to its potential as an invasive pest.</title>
        <authorList>
            <person name="Cucini C."/>
            <person name="Boschi S."/>
            <person name="Funari R."/>
            <person name="Cardaioli E."/>
            <person name="Iannotti N."/>
            <person name="Marturano G."/>
            <person name="Paoli F."/>
            <person name="Bruttini M."/>
            <person name="Carapelli A."/>
            <person name="Frati F."/>
            <person name="Nardi F."/>
        </authorList>
    </citation>
    <scope>NUCLEOTIDE SEQUENCE [LARGE SCALE GENOMIC DNA]</scope>
    <source>
        <strain evidence="7">DMR45628</strain>
    </source>
</reference>
<keyword evidence="2" id="KW-0964">Secreted</keyword>
<keyword evidence="8" id="KW-1185">Reference proteome</keyword>
<gene>
    <name evidence="7" type="ORF">QE152_g3491</name>
</gene>
<dbReference type="PANTHER" id="PTHR46698">
    <property type="entry name" value="CROSSVEINLESS 2"/>
    <property type="match status" value="1"/>
</dbReference>
<name>A0AAW1N255_POPJA</name>
<evidence type="ECO:0000256" key="5">
    <source>
        <dbReference type="SAM" id="SignalP"/>
    </source>
</evidence>
<feature type="compositionally biased region" description="Basic and acidic residues" evidence="4">
    <location>
        <begin position="390"/>
        <end position="404"/>
    </location>
</feature>
<feature type="chain" id="PRO_5043889653" description="VWFC domain-containing protein" evidence="5">
    <location>
        <begin position="18"/>
        <end position="884"/>
    </location>
</feature>
<protein>
    <recommendedName>
        <fullName evidence="6">VWFC domain-containing protein</fullName>
    </recommendedName>
</protein>
<sequence>MRLSTFVFWTCLSLVHSGPIQRYVRVIREVYPEIEPEKVDGNLPQVCVVGDVVYEAEEPVPADQPCLKCKCQPPGVHCETTRCSKKPGCRAIHKPNSCCPEYQCECEHEGKTYGNGERLESKPGGECQVCYCRGGEVQCTEVSCYIRTDCEGKTVPGQCCPKYEHCPAIELTSGKSSPKPDTDDHETTTKSYVDPATNTSAENEIAETTLALEKENLVPSELTTILSVTKLNLDAQSNSEPLDDANVPKITIHEIIPEVKEITEPPKQENTSIVQGQLLVEEKVPVIHDENHTNDVEDDATLESSELSEVFQQPPSVLRIGDKLLFLNKGELLPEKDASTPSAVFTIIGAEGLQRGDIESMEHHELPKEELPVTEVPKPVVASTTVTTETKNDSSELDKLEKEPSASSTNNHSSEASVTDSSQVGLNDNTLKTEDNTTIDVAVELASGDFDDQNQESVENKTDSPPTITSTVIPATSKKPIEEDQKIKIEEIVQLENPAYPPIPEIMSQQGAEYIDHNIEVVENTSKDNVESSTVDSKILPDVLPFRRNGTEFQNATHASWLKSDESAPLINEKAALPAEILKEVAVSDLEGITTEVALTTTTSNSENPVSKSGKRISEEAEDMLPIEGFSGDDLLKYGAIVDKESLLENQVKKLAADDDDMIGFASTLSHDKSRSTETLESSSADISGENTTPKGALHVSLASNEDASIEGYPQDNTKTTSSSEETISIRNGTDVEIIDPSLISLNTTNTNATHEENSKEFHQDRVEKRTINRPFDPESEKIFQELDSELHLLDGSHASGKNAEEEKKEAEIIFKELLDEVNASTSKTTQASGGKNADSDVLQRVSDAIAKFQLKEARQSLDVNILGILRDFFTSQYKSYKDI</sequence>
<feature type="compositionally biased region" description="Polar residues" evidence="4">
    <location>
        <begin position="405"/>
        <end position="430"/>
    </location>
</feature>
<evidence type="ECO:0000313" key="7">
    <source>
        <dbReference type="EMBL" id="KAK9753360.1"/>
    </source>
</evidence>
<keyword evidence="3 5" id="KW-0732">Signal</keyword>
<accession>A0AAW1N255</accession>
<dbReference type="PROSITE" id="PS50184">
    <property type="entry name" value="VWFC_2"/>
    <property type="match status" value="1"/>
</dbReference>
<evidence type="ECO:0000313" key="8">
    <source>
        <dbReference type="Proteomes" id="UP001458880"/>
    </source>
</evidence>
<feature type="compositionally biased region" description="Basic and acidic residues" evidence="4">
    <location>
        <begin position="178"/>
        <end position="188"/>
    </location>
</feature>
<comment type="subcellular location">
    <subcellularLocation>
        <location evidence="1">Secreted</location>
    </subcellularLocation>
</comment>
<dbReference type="GO" id="GO:0030513">
    <property type="term" value="P:positive regulation of BMP signaling pathway"/>
    <property type="evidence" value="ECO:0007669"/>
    <property type="project" value="TreeGrafter"/>
</dbReference>
<dbReference type="EMBL" id="JASPKY010000014">
    <property type="protein sequence ID" value="KAK9753360.1"/>
    <property type="molecule type" value="Genomic_DNA"/>
</dbReference>
<dbReference type="AlphaFoldDB" id="A0AAW1N255"/>
<evidence type="ECO:0000259" key="6">
    <source>
        <dbReference type="PROSITE" id="PS50184"/>
    </source>
</evidence>
<proteinExistence type="predicted"/>
<evidence type="ECO:0000256" key="2">
    <source>
        <dbReference type="ARBA" id="ARBA00022525"/>
    </source>
</evidence>
<feature type="region of interest" description="Disordered" evidence="4">
    <location>
        <begin position="671"/>
        <end position="726"/>
    </location>
</feature>
<feature type="region of interest" description="Disordered" evidence="4">
    <location>
        <begin position="448"/>
        <end position="472"/>
    </location>
</feature>
<dbReference type="InterPro" id="IPR001007">
    <property type="entry name" value="VWF_dom"/>
</dbReference>
<feature type="compositionally biased region" description="Polar residues" evidence="4">
    <location>
        <begin position="463"/>
        <end position="472"/>
    </location>
</feature>
<dbReference type="InterPro" id="IPR052424">
    <property type="entry name" value="Kielin_Chordin-BMP_Reg"/>
</dbReference>
<dbReference type="SMART" id="SM00214">
    <property type="entry name" value="VWC"/>
    <property type="match status" value="2"/>
</dbReference>
<feature type="region of interest" description="Disordered" evidence="4">
    <location>
        <begin position="171"/>
        <end position="194"/>
    </location>
</feature>
<dbReference type="GO" id="GO:0036122">
    <property type="term" value="F:BMP binding"/>
    <property type="evidence" value="ECO:0007669"/>
    <property type="project" value="TreeGrafter"/>
</dbReference>
<dbReference type="GO" id="GO:0005576">
    <property type="term" value="C:extracellular region"/>
    <property type="evidence" value="ECO:0007669"/>
    <property type="project" value="UniProtKB-SubCell"/>
</dbReference>